<reference evidence="1" key="1">
    <citation type="submission" date="2019-08" db="EMBL/GenBank/DDBJ databases">
        <authorList>
            <person name="Kucharzyk K."/>
            <person name="Murdoch R.W."/>
            <person name="Higgins S."/>
            <person name="Loffler F."/>
        </authorList>
    </citation>
    <scope>NUCLEOTIDE SEQUENCE</scope>
</reference>
<gene>
    <name evidence="1" type="ORF">SDC9_71715</name>
</gene>
<accession>A0A644Y9J4</accession>
<organism evidence="1">
    <name type="scientific">bioreactor metagenome</name>
    <dbReference type="NCBI Taxonomy" id="1076179"/>
    <lineage>
        <taxon>unclassified sequences</taxon>
        <taxon>metagenomes</taxon>
        <taxon>ecological metagenomes</taxon>
    </lineage>
</organism>
<dbReference type="EMBL" id="VSSQ01004445">
    <property type="protein sequence ID" value="MPM25225.1"/>
    <property type="molecule type" value="Genomic_DNA"/>
</dbReference>
<dbReference type="AlphaFoldDB" id="A0A644Y9J4"/>
<proteinExistence type="predicted"/>
<dbReference type="Gene3D" id="3.90.1720.10">
    <property type="entry name" value="endopeptidase domain like (from Nostoc punctiforme)"/>
    <property type="match status" value="1"/>
</dbReference>
<evidence type="ECO:0008006" key="2">
    <source>
        <dbReference type="Google" id="ProtNLM"/>
    </source>
</evidence>
<comment type="caution">
    <text evidence="1">The sequence shown here is derived from an EMBL/GenBank/DDBJ whole genome shotgun (WGS) entry which is preliminary data.</text>
</comment>
<sequence>MKTPLSNVEKTECPSGVVPGLRTLKNLLTTALAPMGSVLYVYGGGWNREDTGAGPQAVRIGLAPEWCGFFRAQNRCYCYRDYYPVLGQNLYYYAGLDCSGYLGWTVYNTLHDRDDLPGYVCSAVSMAGDFARRGWGCLTEIGEENALRPGDICSMAGHVWLCMGTCGDGSVLLAHSTPSDSRAGCPGGGVQLSALSPGDTDCCQALALAEAVMRRCPAWYARYAPVRKPWDVYTDFSGGVFRWALDRGVLTDPEGLAGLSAGAVLAQIFGGAGLSCPPG</sequence>
<protein>
    <recommendedName>
        <fullName evidence="2">NlpC/P60 domain-containing protein</fullName>
    </recommendedName>
</protein>
<evidence type="ECO:0000313" key="1">
    <source>
        <dbReference type="EMBL" id="MPM25225.1"/>
    </source>
</evidence>
<name>A0A644Y9J4_9ZZZZ</name>